<evidence type="ECO:0000256" key="2">
    <source>
        <dbReference type="ARBA" id="ARBA00022475"/>
    </source>
</evidence>
<organism evidence="6">
    <name type="scientific">Fervidobacterium nodosum</name>
    <dbReference type="NCBI Taxonomy" id="2424"/>
    <lineage>
        <taxon>Bacteria</taxon>
        <taxon>Thermotogati</taxon>
        <taxon>Thermotogota</taxon>
        <taxon>Thermotogae</taxon>
        <taxon>Thermotogales</taxon>
        <taxon>Fervidobacteriaceae</taxon>
        <taxon>Fervidobacterium</taxon>
    </lineage>
</organism>
<keyword evidence="3" id="KW-0812">Transmembrane</keyword>
<name>A0A7C5Y7F0_9BACT</name>
<dbReference type="GO" id="GO:0044781">
    <property type="term" value="P:bacterial-type flagellum organization"/>
    <property type="evidence" value="ECO:0007669"/>
    <property type="project" value="InterPro"/>
</dbReference>
<keyword evidence="6" id="KW-0966">Cell projection</keyword>
<evidence type="ECO:0000256" key="3">
    <source>
        <dbReference type="ARBA" id="ARBA00022692"/>
    </source>
</evidence>
<dbReference type="AlphaFoldDB" id="A0A7C5Y7F0"/>
<keyword evidence="5" id="KW-0472">Membrane</keyword>
<dbReference type="EMBL" id="DRXW01000276">
    <property type="protein sequence ID" value="HHR34189.1"/>
    <property type="molecule type" value="Genomic_DNA"/>
</dbReference>
<evidence type="ECO:0000256" key="4">
    <source>
        <dbReference type="ARBA" id="ARBA00022989"/>
    </source>
</evidence>
<evidence type="ECO:0000313" key="6">
    <source>
        <dbReference type="EMBL" id="HHR34189.1"/>
    </source>
</evidence>
<reference evidence="6" key="1">
    <citation type="journal article" date="2020" name="mSystems">
        <title>Genome- and Community-Level Interaction Insights into Carbon Utilization and Element Cycling Functions of Hydrothermarchaeota in Hydrothermal Sediment.</title>
        <authorList>
            <person name="Zhou Z."/>
            <person name="Liu Y."/>
            <person name="Xu W."/>
            <person name="Pan J."/>
            <person name="Luo Z.H."/>
            <person name="Li M."/>
        </authorList>
    </citation>
    <scope>NUCLEOTIDE SEQUENCE [LARGE SCALE GENOMIC DNA]</scope>
    <source>
        <strain evidence="6">SpSt-1088</strain>
    </source>
</reference>
<gene>
    <name evidence="6" type="ORF">ENM46_04510</name>
</gene>
<keyword evidence="6" id="KW-0282">Flagellum</keyword>
<dbReference type="GO" id="GO:0016020">
    <property type="term" value="C:membrane"/>
    <property type="evidence" value="ECO:0007669"/>
    <property type="project" value="InterPro"/>
</dbReference>
<dbReference type="Pfam" id="PF04347">
    <property type="entry name" value="FliO"/>
    <property type="match status" value="1"/>
</dbReference>
<sequence length="79" mass="9126">MRKKLPNVVGGRFAKVISKVYLDRNTYLALVRILKEYYVLLISPGKTEVIKKLDTIDEGEIEQTEDFKNILHKYVGGKK</sequence>
<comment type="caution">
    <text evidence="6">The sequence shown here is derived from an EMBL/GenBank/DDBJ whole genome shotgun (WGS) entry which is preliminary data.</text>
</comment>
<comment type="subcellular location">
    <subcellularLocation>
        <location evidence="1">Cell membrane</location>
    </subcellularLocation>
</comment>
<keyword evidence="6" id="KW-0969">Cilium</keyword>
<accession>A0A7C5Y7F0</accession>
<keyword evidence="4" id="KW-1133">Transmembrane helix</keyword>
<proteinExistence type="predicted"/>
<evidence type="ECO:0000256" key="1">
    <source>
        <dbReference type="ARBA" id="ARBA00004236"/>
    </source>
</evidence>
<dbReference type="InterPro" id="IPR022781">
    <property type="entry name" value="Flagellar_biosynth_FliO"/>
</dbReference>
<keyword evidence="2" id="KW-1003">Cell membrane</keyword>
<evidence type="ECO:0000256" key="5">
    <source>
        <dbReference type="ARBA" id="ARBA00023136"/>
    </source>
</evidence>
<protein>
    <submittedName>
        <fullName evidence="6">Flagellar biosynthesis protein FliZ</fullName>
    </submittedName>
</protein>